<organism evidence="1 2">
    <name type="scientific">Clostridium neonatale</name>
    <dbReference type="NCBI Taxonomy" id="137838"/>
    <lineage>
        <taxon>Bacteria</taxon>
        <taxon>Bacillati</taxon>
        <taxon>Bacillota</taxon>
        <taxon>Clostridia</taxon>
        <taxon>Eubacteriales</taxon>
        <taxon>Clostridiaceae</taxon>
        <taxon>Clostridium</taxon>
    </lineage>
</organism>
<name>A0AA86MLP2_9CLOT</name>
<reference evidence="1" key="1">
    <citation type="submission" date="2021-10" db="EMBL/GenBank/DDBJ databases">
        <authorList>
            <person name="Mesa V."/>
        </authorList>
    </citation>
    <scope>NUCLEOTIDE SEQUENCE</scope>
    <source>
        <strain evidence="1">CC3_PB</strain>
    </source>
</reference>
<dbReference type="AlphaFoldDB" id="A0AA86MLP2"/>
<dbReference type="EMBL" id="CAKJVE010000004">
    <property type="protein sequence ID" value="CAG9710467.1"/>
    <property type="molecule type" value="Genomic_DNA"/>
</dbReference>
<evidence type="ECO:0000313" key="2">
    <source>
        <dbReference type="Proteomes" id="UP000789738"/>
    </source>
</evidence>
<accession>A0AA86MLP2</accession>
<evidence type="ECO:0000313" key="1">
    <source>
        <dbReference type="EMBL" id="CAG9710467.1"/>
    </source>
</evidence>
<sequence>MNKEHKSKTNQKKNVWIYFLTKNKHEFTELIHYCIISRQFIRPLF</sequence>
<gene>
    <name evidence="1" type="ORF">CNEO_44783</name>
</gene>
<comment type="caution">
    <text evidence="1">The sequence shown here is derived from an EMBL/GenBank/DDBJ whole genome shotgun (WGS) entry which is preliminary data.</text>
</comment>
<protein>
    <submittedName>
        <fullName evidence="1">Uncharacterized protein</fullName>
    </submittedName>
</protein>
<dbReference type="Proteomes" id="UP000789738">
    <property type="component" value="Unassembled WGS sequence"/>
</dbReference>
<proteinExistence type="predicted"/>